<dbReference type="OrthoDB" id="10298741at2759"/>
<organism evidence="2 3">
    <name type="scientific">Ectocarpus siliculosus</name>
    <name type="common">Brown alga</name>
    <name type="synonym">Conferva siliculosa</name>
    <dbReference type="NCBI Taxonomy" id="2880"/>
    <lineage>
        <taxon>Eukaryota</taxon>
        <taxon>Sar</taxon>
        <taxon>Stramenopiles</taxon>
        <taxon>Ochrophyta</taxon>
        <taxon>PX clade</taxon>
        <taxon>Phaeophyceae</taxon>
        <taxon>Ectocarpales</taxon>
        <taxon>Ectocarpaceae</taxon>
        <taxon>Ectocarpus</taxon>
    </lineage>
</organism>
<reference evidence="2 3" key="1">
    <citation type="journal article" date="2010" name="Nature">
        <title>The Ectocarpus genome and the independent evolution of multicellularity in brown algae.</title>
        <authorList>
            <person name="Cock J.M."/>
            <person name="Sterck L."/>
            <person name="Rouze P."/>
            <person name="Scornet D."/>
            <person name="Allen A.E."/>
            <person name="Amoutzias G."/>
            <person name="Anthouard V."/>
            <person name="Artiguenave F."/>
            <person name="Aury J.M."/>
            <person name="Badger J.H."/>
            <person name="Beszteri B."/>
            <person name="Billiau K."/>
            <person name="Bonnet E."/>
            <person name="Bothwell J.H."/>
            <person name="Bowler C."/>
            <person name="Boyen C."/>
            <person name="Brownlee C."/>
            <person name="Carrano C.J."/>
            <person name="Charrier B."/>
            <person name="Cho G.Y."/>
            <person name="Coelho S.M."/>
            <person name="Collen J."/>
            <person name="Corre E."/>
            <person name="Da Silva C."/>
            <person name="Delage L."/>
            <person name="Delaroque N."/>
            <person name="Dittami S.M."/>
            <person name="Doulbeau S."/>
            <person name="Elias M."/>
            <person name="Farnham G."/>
            <person name="Gachon C.M."/>
            <person name="Gschloessl B."/>
            <person name="Heesch S."/>
            <person name="Jabbari K."/>
            <person name="Jubin C."/>
            <person name="Kawai H."/>
            <person name="Kimura K."/>
            <person name="Kloareg B."/>
            <person name="Kupper F.C."/>
            <person name="Lang D."/>
            <person name="Le Bail A."/>
            <person name="Leblanc C."/>
            <person name="Lerouge P."/>
            <person name="Lohr M."/>
            <person name="Lopez P.J."/>
            <person name="Martens C."/>
            <person name="Maumus F."/>
            <person name="Michel G."/>
            <person name="Miranda-Saavedra D."/>
            <person name="Morales J."/>
            <person name="Moreau H."/>
            <person name="Motomura T."/>
            <person name="Nagasato C."/>
            <person name="Napoli C.A."/>
            <person name="Nelson D.R."/>
            <person name="Nyvall-Collen P."/>
            <person name="Peters A.F."/>
            <person name="Pommier C."/>
            <person name="Potin P."/>
            <person name="Poulain J."/>
            <person name="Quesneville H."/>
            <person name="Read B."/>
            <person name="Rensing S.A."/>
            <person name="Ritter A."/>
            <person name="Rousvoal S."/>
            <person name="Samanta M."/>
            <person name="Samson G."/>
            <person name="Schroeder D.C."/>
            <person name="Segurens B."/>
            <person name="Strittmatter M."/>
            <person name="Tonon T."/>
            <person name="Tregear J.W."/>
            <person name="Valentin K."/>
            <person name="von Dassow P."/>
            <person name="Yamagishi T."/>
            <person name="Van de Peer Y."/>
            <person name="Wincker P."/>
        </authorList>
    </citation>
    <scope>NUCLEOTIDE SEQUENCE [LARGE SCALE GENOMIC DNA]</scope>
    <source>
        <strain evidence="3">Ec32 / CCAP1310/4</strain>
    </source>
</reference>
<gene>
    <name evidence="2" type="ORF">Esi_0398_0020</name>
</gene>
<accession>D7G088</accession>
<evidence type="ECO:0000313" key="2">
    <source>
        <dbReference type="EMBL" id="CBJ32970.1"/>
    </source>
</evidence>
<feature type="region of interest" description="Disordered" evidence="1">
    <location>
        <begin position="22"/>
        <end position="53"/>
    </location>
</feature>
<dbReference type="Proteomes" id="UP000002630">
    <property type="component" value="Unassembled WGS sequence"/>
</dbReference>
<evidence type="ECO:0000256" key="1">
    <source>
        <dbReference type="SAM" id="MobiDB-lite"/>
    </source>
</evidence>
<sequence>MCNTAVLAKMRQVNNNKPSCFRRQRSAAVPHHQEHRRTKREREAQRTAGRPAKRVSFSANECVLGRAQDYDRTSCEVQTPLVRRRIIPKRPAPVVIIPSDEEAKQQQDQEPHEQQHANFCGMWRRSHGFHWESLLEFSGVDKADVAEQAARMQSSSVVHLIDHDANSFRLVVHSDSGNTQDQHFFIGGQPRPSPTNAPSTATLSNMRWTKNGQGLVLTSVDAATGDEMTVSRHLAAQGSVIVQHYAARRAKTGETAEAVTIFRRMVRATSSSTSEPPISPP</sequence>
<dbReference type="AlphaFoldDB" id="D7G088"/>
<name>D7G088_ECTSI</name>
<dbReference type="InParanoid" id="D7G088"/>
<dbReference type="EMBL" id="FN649760">
    <property type="protein sequence ID" value="CBJ32970.1"/>
    <property type="molecule type" value="Genomic_DNA"/>
</dbReference>
<keyword evidence="3" id="KW-1185">Reference proteome</keyword>
<evidence type="ECO:0000313" key="3">
    <source>
        <dbReference type="Proteomes" id="UP000002630"/>
    </source>
</evidence>
<proteinExistence type="predicted"/>
<protein>
    <submittedName>
        <fullName evidence="2">Uncharacterized protein</fullName>
    </submittedName>
</protein>